<sequence length="248" mass="25201">MRLDPQGIGGEGAAWPGAGSVVPRLRALDVPVRAVVLPLLDQEAAAQLHGAAVARLGALLGEGSVWWQDPALYHATVFHASTQGAPVAASAAEVAAEAAAVARAAGGTCPVRAVLERVVATANGVLVACWQVQSGSGEPEELRARLRAALPRAPPPGAQAVRDPSVLHTTIARLLAPPRRPSARGSGGGGLGRPGAEVAAAVLGPEVARAAAEMTQELCGLSAVFDELWWALGWDRDAGGGQTFRVKG</sequence>
<dbReference type="RefSeq" id="XP_013896822.1">
    <property type="nucleotide sequence ID" value="XM_014041368.1"/>
</dbReference>
<dbReference type="Proteomes" id="UP000054498">
    <property type="component" value="Unassembled WGS sequence"/>
</dbReference>
<dbReference type="AlphaFoldDB" id="A0A0D2JE04"/>
<dbReference type="OrthoDB" id="119121at2759"/>
<dbReference type="STRING" id="145388.A0A0D2JE04"/>
<proteinExistence type="predicted"/>
<organism evidence="1 2">
    <name type="scientific">Monoraphidium neglectum</name>
    <dbReference type="NCBI Taxonomy" id="145388"/>
    <lineage>
        <taxon>Eukaryota</taxon>
        <taxon>Viridiplantae</taxon>
        <taxon>Chlorophyta</taxon>
        <taxon>core chlorophytes</taxon>
        <taxon>Chlorophyceae</taxon>
        <taxon>CS clade</taxon>
        <taxon>Sphaeropleales</taxon>
        <taxon>Selenastraceae</taxon>
        <taxon>Monoraphidium</taxon>
    </lineage>
</organism>
<evidence type="ECO:0000313" key="2">
    <source>
        <dbReference type="Proteomes" id="UP000054498"/>
    </source>
</evidence>
<evidence type="ECO:0000313" key="1">
    <source>
        <dbReference type="EMBL" id="KIY97802.1"/>
    </source>
</evidence>
<keyword evidence="2" id="KW-1185">Reference proteome</keyword>
<reference evidence="1 2" key="1">
    <citation type="journal article" date="2013" name="BMC Genomics">
        <title>Reconstruction of the lipid metabolism for the microalga Monoraphidium neglectum from its genome sequence reveals characteristics suitable for biofuel production.</title>
        <authorList>
            <person name="Bogen C."/>
            <person name="Al-Dilaimi A."/>
            <person name="Albersmeier A."/>
            <person name="Wichmann J."/>
            <person name="Grundmann M."/>
            <person name="Rupp O."/>
            <person name="Lauersen K.J."/>
            <person name="Blifernez-Klassen O."/>
            <person name="Kalinowski J."/>
            <person name="Goesmann A."/>
            <person name="Mussgnug J.H."/>
            <person name="Kruse O."/>
        </authorList>
    </citation>
    <scope>NUCLEOTIDE SEQUENCE [LARGE SCALE GENOMIC DNA]</scope>
    <source>
        <strain evidence="1 2">SAG 48.87</strain>
    </source>
</reference>
<name>A0A0D2JE04_9CHLO</name>
<dbReference type="EMBL" id="KK102423">
    <property type="protein sequence ID" value="KIY97802.1"/>
    <property type="molecule type" value="Genomic_DNA"/>
</dbReference>
<dbReference type="Gene3D" id="3.90.1140.10">
    <property type="entry name" value="Cyclic phosphodiesterase"/>
    <property type="match status" value="1"/>
</dbReference>
<dbReference type="PANTHER" id="PTHR37204">
    <property type="entry name" value="TRANSMEMBRANE PROTEIN"/>
    <property type="match status" value="1"/>
</dbReference>
<protein>
    <submittedName>
        <fullName evidence="1">Uncharacterized protein</fullName>
    </submittedName>
</protein>
<dbReference type="GeneID" id="25727296"/>
<gene>
    <name evidence="1" type="ORF">MNEG_10161</name>
</gene>
<dbReference type="KEGG" id="mng:MNEG_10161"/>
<accession>A0A0D2JE04</accession>
<dbReference type="PANTHER" id="PTHR37204:SF1">
    <property type="entry name" value="TRANSMEMBRANE PROTEIN"/>
    <property type="match status" value="1"/>
</dbReference>